<organism evidence="1 2">
    <name type="scientific">Smallanthus sonchifolius</name>
    <dbReference type="NCBI Taxonomy" id="185202"/>
    <lineage>
        <taxon>Eukaryota</taxon>
        <taxon>Viridiplantae</taxon>
        <taxon>Streptophyta</taxon>
        <taxon>Embryophyta</taxon>
        <taxon>Tracheophyta</taxon>
        <taxon>Spermatophyta</taxon>
        <taxon>Magnoliopsida</taxon>
        <taxon>eudicotyledons</taxon>
        <taxon>Gunneridae</taxon>
        <taxon>Pentapetalae</taxon>
        <taxon>asterids</taxon>
        <taxon>campanulids</taxon>
        <taxon>Asterales</taxon>
        <taxon>Asteraceae</taxon>
        <taxon>Asteroideae</taxon>
        <taxon>Heliantheae alliance</taxon>
        <taxon>Millerieae</taxon>
        <taxon>Smallanthus</taxon>
    </lineage>
</organism>
<reference evidence="1 2" key="2">
    <citation type="journal article" date="2022" name="Mol. Ecol. Resour.">
        <title>The genomes of chicory, endive, great burdock and yacon provide insights into Asteraceae paleo-polyploidization history and plant inulin production.</title>
        <authorList>
            <person name="Fan W."/>
            <person name="Wang S."/>
            <person name="Wang H."/>
            <person name="Wang A."/>
            <person name="Jiang F."/>
            <person name="Liu H."/>
            <person name="Zhao H."/>
            <person name="Xu D."/>
            <person name="Zhang Y."/>
        </authorList>
    </citation>
    <scope>NUCLEOTIDE SEQUENCE [LARGE SCALE GENOMIC DNA]</scope>
    <source>
        <strain evidence="2">cv. Yunnan</strain>
        <tissue evidence="1">Leaves</tissue>
    </source>
</reference>
<dbReference type="Proteomes" id="UP001056120">
    <property type="component" value="Linkage Group LG25"/>
</dbReference>
<accession>A0ACB9A4Q6</accession>
<proteinExistence type="predicted"/>
<keyword evidence="2" id="KW-1185">Reference proteome</keyword>
<dbReference type="EMBL" id="CM042042">
    <property type="protein sequence ID" value="KAI3704619.1"/>
    <property type="molecule type" value="Genomic_DNA"/>
</dbReference>
<sequence>MGKSIVKPEVLAAVQSVSRLSNTQAQKIRNPKNRLKKILEACKSNSKCEGGDEIDSQDQNGDEPVRKSRGGCGAHQPMITIEGMKMVAEYKLQKKKSDDSERLPEPAERKQQLSAERVLGVLKRISDEDCMLLGLNPKYARPDWMILQFHVATYFDNELPGQPRATQQSGRPIKSICSRLKAKESRIRGNLMGKRVDFSARTVITPDPTINIDQLGVPWSIALNLTYPETVTPYNIERLKELVEYGPHPPPGKTGAKYIIREDGQRLDLRYLKKNSDHHLEFGYKASNAVNLPSFDDLIIVQVERHLNDGDFVLFNRQPSLHKMSIMGHRIKIMPGSTFRLNLSVTSPYNADFDGDEMNMHVPQSYETRAEVLELMMVPKCIVSPQANRLVMGIVQDILLGCRKVTKRDTFIEKDVFMNILMWWEDFNGKVPTPTILKPRPLWTGKQVFNHIIPKQINLIRTAAWHSETETGHLTPGDTLVRIEKGEVITGTLCKKPLEHLQEVLYMEEVGPDAASKFLGHTQWLVNYWLLQQGFSIGIGDTIADASTMETVNETISKAKNEVKELIRAAQDKQLEAEPGRTMMESFENRVNQVLNKARDDAGSSAQKSLSESNNFKAMVTAGSKGSFINISQMTACVGQQNVEEVQKLEADRVQLGTEIATTGDNSWPMPVNLKRLIWNAQKTFKVDLRQPSDIHPMEVVEAVDKLQERLPVVSGDDMLSIEAQKNATLFFNILLRSTFASKRVLSEYRLTREAFEWVIGEIESRFIQSLVAPGEMIGCVAAQSIGEPATQMTLNTFHYAGVSTKNVTLGVPRLREIINVAKKIKTPSLSVYLKLDVSKTKDRAKNVQCALEYTTLRSVTQDTEIWYDPDPMSTIIEEDVDFVKSYYEMPDEEIDPDKISPWLLRIELNREMMVDKKLSMADIVEKINLEFDDDLTCIFNDDNAEKLILRIRIMNDEAPKGESAEDDIFLKRIESNMLTEMALCGIPDINKVFIKSGRVNKFDTNEGFKAEVEWMLDTEGVNLLAVMCHEDADALRTTSNHLIEVIEVLGIEAVRRTLLDELRV</sequence>
<evidence type="ECO:0000313" key="2">
    <source>
        <dbReference type="Proteomes" id="UP001056120"/>
    </source>
</evidence>
<comment type="caution">
    <text evidence="1">The sequence shown here is derived from an EMBL/GenBank/DDBJ whole genome shotgun (WGS) entry which is preliminary data.</text>
</comment>
<protein>
    <submittedName>
        <fullName evidence="1">Uncharacterized protein</fullName>
    </submittedName>
</protein>
<evidence type="ECO:0000313" key="1">
    <source>
        <dbReference type="EMBL" id="KAI3704619.1"/>
    </source>
</evidence>
<name>A0ACB9A4Q6_9ASTR</name>
<gene>
    <name evidence="1" type="ORF">L1987_74845</name>
</gene>
<reference evidence="2" key="1">
    <citation type="journal article" date="2022" name="Mol. Ecol. Resour.">
        <title>The genomes of chicory, endive, great burdock and yacon provide insights into Asteraceae palaeo-polyploidization history and plant inulin production.</title>
        <authorList>
            <person name="Fan W."/>
            <person name="Wang S."/>
            <person name="Wang H."/>
            <person name="Wang A."/>
            <person name="Jiang F."/>
            <person name="Liu H."/>
            <person name="Zhao H."/>
            <person name="Xu D."/>
            <person name="Zhang Y."/>
        </authorList>
    </citation>
    <scope>NUCLEOTIDE SEQUENCE [LARGE SCALE GENOMIC DNA]</scope>
    <source>
        <strain evidence="2">cv. Yunnan</strain>
    </source>
</reference>